<dbReference type="Gene3D" id="3.40.50.12090">
    <property type="match status" value="2"/>
</dbReference>
<proteinExistence type="predicted"/>
<gene>
    <name evidence="3" type="ORF">SSCH_20001</name>
</gene>
<dbReference type="PANTHER" id="PTHR30032:SF8">
    <property type="entry name" value="GERMINATION-SPECIFIC N-ACETYLMURAMOYL-L-ALANINE AMIDASE"/>
    <property type="match status" value="1"/>
</dbReference>
<dbReference type="GO" id="GO:0030313">
    <property type="term" value="C:cell envelope"/>
    <property type="evidence" value="ECO:0007669"/>
    <property type="project" value="UniProtKB-SubCell"/>
</dbReference>
<evidence type="ECO:0000256" key="1">
    <source>
        <dbReference type="ARBA" id="ARBA00004196"/>
    </source>
</evidence>
<keyword evidence="4" id="KW-1185">Reference proteome</keyword>
<dbReference type="InterPro" id="IPR013378">
    <property type="entry name" value="InlB-like_B-rpt"/>
</dbReference>
<dbReference type="InterPro" id="IPR007253">
    <property type="entry name" value="Cell_wall-bd_2"/>
</dbReference>
<name>A0A0B7MD59_9FIRM</name>
<dbReference type="InterPro" id="IPR051922">
    <property type="entry name" value="Bact_Sporulation_Assoc"/>
</dbReference>
<organism evidence="3 4">
    <name type="scientific">Syntrophaceticus schinkii</name>
    <dbReference type="NCBI Taxonomy" id="499207"/>
    <lineage>
        <taxon>Bacteria</taxon>
        <taxon>Bacillati</taxon>
        <taxon>Bacillota</taxon>
        <taxon>Clostridia</taxon>
        <taxon>Thermoanaerobacterales</taxon>
        <taxon>Thermoanaerobacterales Family III. Incertae Sedis</taxon>
        <taxon>Syntrophaceticus</taxon>
    </lineage>
</organism>
<keyword evidence="2" id="KW-1133">Transmembrane helix</keyword>
<comment type="subcellular location">
    <subcellularLocation>
        <location evidence="1">Cell envelope</location>
    </subcellularLocation>
</comment>
<dbReference type="InterPro" id="IPR042229">
    <property type="entry name" value="Listeria/Bacterioides_rpt_sf"/>
</dbReference>
<dbReference type="AlphaFoldDB" id="A0A0B7MD59"/>
<protein>
    <submittedName>
        <fullName evidence="3">Uncharacterized protein</fullName>
    </submittedName>
</protein>
<dbReference type="EMBL" id="CDRZ01000112">
    <property type="protein sequence ID" value="CEO88494.1"/>
    <property type="molecule type" value="Genomic_DNA"/>
</dbReference>
<evidence type="ECO:0000313" key="3">
    <source>
        <dbReference type="EMBL" id="CEO88494.1"/>
    </source>
</evidence>
<accession>A0A0B7MD59</accession>
<feature type="transmembrane region" description="Helical" evidence="2">
    <location>
        <begin position="30"/>
        <end position="49"/>
    </location>
</feature>
<reference evidence="4" key="1">
    <citation type="submission" date="2015-01" db="EMBL/GenBank/DDBJ databases">
        <authorList>
            <person name="Manzoor Shahid"/>
            <person name="Zubair Saima"/>
        </authorList>
    </citation>
    <scope>NUCLEOTIDE SEQUENCE [LARGE SCALE GENOMIC DNA]</scope>
    <source>
        <strain evidence="4">Sp3</strain>
    </source>
</reference>
<keyword evidence="2" id="KW-0812">Transmembrane</keyword>
<dbReference type="Pfam" id="PF09479">
    <property type="entry name" value="Flg_new"/>
    <property type="match status" value="1"/>
</dbReference>
<evidence type="ECO:0000313" key="4">
    <source>
        <dbReference type="Proteomes" id="UP000046155"/>
    </source>
</evidence>
<evidence type="ECO:0000256" key="2">
    <source>
        <dbReference type="SAM" id="Phobius"/>
    </source>
</evidence>
<dbReference type="SUPFAM" id="SSF89260">
    <property type="entry name" value="Collagen-binding domain"/>
    <property type="match status" value="1"/>
</dbReference>
<dbReference type="Proteomes" id="UP000046155">
    <property type="component" value="Unassembled WGS sequence"/>
</dbReference>
<dbReference type="Gene3D" id="2.60.120.380">
    <property type="match status" value="1"/>
</dbReference>
<keyword evidence="2" id="KW-0472">Membrane</keyword>
<dbReference type="Gene3D" id="2.60.40.4270">
    <property type="entry name" value="Listeria-Bacteroides repeat domain"/>
    <property type="match status" value="1"/>
</dbReference>
<dbReference type="PANTHER" id="PTHR30032">
    <property type="entry name" value="N-ACETYLMURAMOYL-L-ALANINE AMIDASE-RELATED"/>
    <property type="match status" value="1"/>
</dbReference>
<sequence>MLQTAKQCGDSHEFPNNYLKRKEVRIMKRVFKIVFCFLAITILSVGFLASPALASDAKPIVNIYEIEPNNTINQANVLSNNYYGEHRYYIYGTITNYYYDLDHYRFTVNSSGKVTLGGGWLGDYFGRGLEDQLIIGLMDSQGNIIHAAILVGSYPDTIRYLSADIPAGTYYIVVCQGTKYKYIFVNEPYGIVLDFTPSISYATVNFNSQGGSSVSSISVAQNSTITAPTVPTRSGYAFGGWYTEAECINPWNFRTDVVTGNMTLYAKWVPSTNANVKRIAGGDRYETAVKVSQDGWTTADTVILARGDDYADALAGVPLAYQLGAPILLTHTNSTIPATTAEITRLKAQRVILLGGPGAISDNVKRELERLGLTVERIEGRDRYETASCIADRMKKGAVFDTVFIAVGTNFADALAASSYAAMKGQPILLSETNYLPQATKNAIVDLGINNTVVCGGPAVVSESVFNQLPHPKRVYGNDRYLTALEMAKEFMPESTKHVYISTGLNFPDAIAGGVLAAKNHSGLLLVQGNHAVPIQQVQDFYIDREFTGATIFGGTTVVSSGLEKWFKGNPL</sequence>
<dbReference type="NCBIfam" id="TIGR02543">
    <property type="entry name" value="List_Bact_rpt"/>
    <property type="match status" value="1"/>
</dbReference>
<dbReference type="Pfam" id="PF04122">
    <property type="entry name" value="CW_binding_2"/>
    <property type="match status" value="3"/>
</dbReference>